<gene>
    <name evidence="2" type="ORF">OTU49_006088</name>
</gene>
<dbReference type="EMBL" id="JARKIK010000051">
    <property type="protein sequence ID" value="KAK8734254.1"/>
    <property type="molecule type" value="Genomic_DNA"/>
</dbReference>
<protein>
    <submittedName>
        <fullName evidence="2">Uncharacterized protein</fullName>
    </submittedName>
</protein>
<sequence length="101" mass="10445">MSSSVESGIIPDTGMSCLDSLSMGESYDLFLTELSKTLPTVIQVADVASAASLGYPSSPEPQHASCLTPSPSSKNSCSAIVYCECSTSQDTSPSDAQESKL</sequence>
<evidence type="ECO:0000256" key="1">
    <source>
        <dbReference type="SAM" id="MobiDB-lite"/>
    </source>
</evidence>
<organism evidence="2 3">
    <name type="scientific">Cherax quadricarinatus</name>
    <name type="common">Australian red claw crayfish</name>
    <dbReference type="NCBI Taxonomy" id="27406"/>
    <lineage>
        <taxon>Eukaryota</taxon>
        <taxon>Metazoa</taxon>
        <taxon>Ecdysozoa</taxon>
        <taxon>Arthropoda</taxon>
        <taxon>Crustacea</taxon>
        <taxon>Multicrustacea</taxon>
        <taxon>Malacostraca</taxon>
        <taxon>Eumalacostraca</taxon>
        <taxon>Eucarida</taxon>
        <taxon>Decapoda</taxon>
        <taxon>Pleocyemata</taxon>
        <taxon>Astacidea</taxon>
        <taxon>Parastacoidea</taxon>
        <taxon>Parastacidae</taxon>
        <taxon>Cherax</taxon>
    </lineage>
</organism>
<keyword evidence="3" id="KW-1185">Reference proteome</keyword>
<feature type="compositionally biased region" description="Polar residues" evidence="1">
    <location>
        <begin position="65"/>
        <end position="75"/>
    </location>
</feature>
<evidence type="ECO:0000313" key="3">
    <source>
        <dbReference type="Proteomes" id="UP001445076"/>
    </source>
</evidence>
<comment type="caution">
    <text evidence="2">The sequence shown here is derived from an EMBL/GenBank/DDBJ whole genome shotgun (WGS) entry which is preliminary data.</text>
</comment>
<proteinExistence type="predicted"/>
<name>A0AAW0X3M8_CHEQU</name>
<feature type="region of interest" description="Disordered" evidence="1">
    <location>
        <begin position="53"/>
        <end position="75"/>
    </location>
</feature>
<reference evidence="2 3" key="1">
    <citation type="journal article" date="2024" name="BMC Genomics">
        <title>Genome assembly of redclaw crayfish (Cherax quadricarinatus) provides insights into its immune adaptation and hypoxia tolerance.</title>
        <authorList>
            <person name="Liu Z."/>
            <person name="Zheng J."/>
            <person name="Li H."/>
            <person name="Fang K."/>
            <person name="Wang S."/>
            <person name="He J."/>
            <person name="Zhou D."/>
            <person name="Weng S."/>
            <person name="Chi M."/>
            <person name="Gu Z."/>
            <person name="He J."/>
            <person name="Li F."/>
            <person name="Wang M."/>
        </authorList>
    </citation>
    <scope>NUCLEOTIDE SEQUENCE [LARGE SCALE GENOMIC DNA]</scope>
    <source>
        <strain evidence="2">ZL_2023a</strain>
    </source>
</reference>
<dbReference type="Proteomes" id="UP001445076">
    <property type="component" value="Unassembled WGS sequence"/>
</dbReference>
<dbReference type="AlphaFoldDB" id="A0AAW0X3M8"/>
<evidence type="ECO:0000313" key="2">
    <source>
        <dbReference type="EMBL" id="KAK8734254.1"/>
    </source>
</evidence>
<accession>A0AAW0X3M8</accession>